<organism evidence="2 3">
    <name type="scientific">Thlaspi arvense</name>
    <name type="common">Field penny-cress</name>
    <dbReference type="NCBI Taxonomy" id="13288"/>
    <lineage>
        <taxon>Eukaryota</taxon>
        <taxon>Viridiplantae</taxon>
        <taxon>Streptophyta</taxon>
        <taxon>Embryophyta</taxon>
        <taxon>Tracheophyta</taxon>
        <taxon>Spermatophyta</taxon>
        <taxon>Magnoliopsida</taxon>
        <taxon>eudicotyledons</taxon>
        <taxon>Gunneridae</taxon>
        <taxon>Pentapetalae</taxon>
        <taxon>rosids</taxon>
        <taxon>malvids</taxon>
        <taxon>Brassicales</taxon>
        <taxon>Brassicaceae</taxon>
        <taxon>Thlaspideae</taxon>
        <taxon>Thlaspi</taxon>
    </lineage>
</organism>
<feature type="region of interest" description="Disordered" evidence="1">
    <location>
        <begin position="31"/>
        <end position="50"/>
    </location>
</feature>
<keyword evidence="3" id="KW-1185">Reference proteome</keyword>
<accession>A0AAU9T7Y9</accession>
<proteinExistence type="predicted"/>
<dbReference type="AlphaFoldDB" id="A0AAU9T7Y9"/>
<name>A0AAU9T7Y9_THLAR</name>
<gene>
    <name evidence="2" type="ORF">TAV2_LOCUS26196</name>
</gene>
<evidence type="ECO:0000313" key="2">
    <source>
        <dbReference type="EMBL" id="CAH2080490.1"/>
    </source>
</evidence>
<sequence>MKRKNPMAPVLTLPAISSNLVPFVPQNHELPSLHRRRKKPIPSLSRSSLADHSLSAKRRLLDLISDQDRVSRRRAIPRSFPRSSMPLTPWASWAETLSPPDNRCPPRGDYSGPQRRSSFSSSRMRFSSEPEPGKLNNVITFPPHGVFFVRSNIDIASPQRVNFSFTWGELGASVTSIRAGLFSIVLSYYGRLSAFLL</sequence>
<feature type="region of interest" description="Disordered" evidence="1">
    <location>
        <begin position="98"/>
        <end position="131"/>
    </location>
</feature>
<dbReference type="Proteomes" id="UP000836841">
    <property type="component" value="Unassembled WGS sequence"/>
</dbReference>
<evidence type="ECO:0000256" key="1">
    <source>
        <dbReference type="SAM" id="MobiDB-lite"/>
    </source>
</evidence>
<protein>
    <submittedName>
        <fullName evidence="2">Uncharacterized protein</fullName>
    </submittedName>
</protein>
<evidence type="ECO:0000313" key="3">
    <source>
        <dbReference type="Proteomes" id="UP000836841"/>
    </source>
</evidence>
<feature type="compositionally biased region" description="Low complexity" evidence="1">
    <location>
        <begin position="115"/>
        <end position="125"/>
    </location>
</feature>
<dbReference type="EMBL" id="CAJVSB020000904">
    <property type="protein sequence ID" value="CAH2080490.1"/>
    <property type="molecule type" value="Genomic_DNA"/>
</dbReference>
<reference evidence="2 3" key="1">
    <citation type="submission" date="2022-03" db="EMBL/GenBank/DDBJ databases">
        <authorList>
            <person name="Nunn A."/>
            <person name="Chopra R."/>
            <person name="Nunn A."/>
            <person name="Contreras Garrido A."/>
        </authorList>
    </citation>
    <scope>NUCLEOTIDE SEQUENCE [LARGE SCALE GENOMIC DNA]</scope>
</reference>
<comment type="caution">
    <text evidence="2">The sequence shown here is derived from an EMBL/GenBank/DDBJ whole genome shotgun (WGS) entry which is preliminary data.</text>
</comment>